<keyword evidence="2" id="KW-1185">Reference proteome</keyword>
<reference evidence="1" key="1">
    <citation type="journal article" date="2023" name="G3 (Bethesda)">
        <title>A reference genome for the long-term kleptoplast-retaining sea slug Elysia crispata morphotype clarki.</title>
        <authorList>
            <person name="Eastman K.E."/>
            <person name="Pendleton A.L."/>
            <person name="Shaikh M.A."/>
            <person name="Suttiyut T."/>
            <person name="Ogas R."/>
            <person name="Tomko P."/>
            <person name="Gavelis G."/>
            <person name="Widhalm J.R."/>
            <person name="Wisecaver J.H."/>
        </authorList>
    </citation>
    <scope>NUCLEOTIDE SEQUENCE</scope>
    <source>
        <strain evidence="1">ECLA1</strain>
    </source>
</reference>
<dbReference type="Proteomes" id="UP001283361">
    <property type="component" value="Unassembled WGS sequence"/>
</dbReference>
<evidence type="ECO:0000313" key="1">
    <source>
        <dbReference type="EMBL" id="KAK3708474.1"/>
    </source>
</evidence>
<protein>
    <submittedName>
        <fullName evidence="1">Uncharacterized protein</fullName>
    </submittedName>
</protein>
<proteinExistence type="predicted"/>
<name>A0AAE0XSM0_9GAST</name>
<comment type="caution">
    <text evidence="1">The sequence shown here is derived from an EMBL/GenBank/DDBJ whole genome shotgun (WGS) entry which is preliminary data.</text>
</comment>
<evidence type="ECO:0000313" key="2">
    <source>
        <dbReference type="Proteomes" id="UP001283361"/>
    </source>
</evidence>
<dbReference type="EMBL" id="JAWDGP010007694">
    <property type="protein sequence ID" value="KAK3708474.1"/>
    <property type="molecule type" value="Genomic_DNA"/>
</dbReference>
<organism evidence="1 2">
    <name type="scientific">Elysia crispata</name>
    <name type="common">lettuce slug</name>
    <dbReference type="NCBI Taxonomy" id="231223"/>
    <lineage>
        <taxon>Eukaryota</taxon>
        <taxon>Metazoa</taxon>
        <taxon>Spiralia</taxon>
        <taxon>Lophotrochozoa</taxon>
        <taxon>Mollusca</taxon>
        <taxon>Gastropoda</taxon>
        <taxon>Heterobranchia</taxon>
        <taxon>Euthyneura</taxon>
        <taxon>Panpulmonata</taxon>
        <taxon>Sacoglossa</taxon>
        <taxon>Placobranchoidea</taxon>
        <taxon>Plakobranchidae</taxon>
        <taxon>Elysia</taxon>
    </lineage>
</organism>
<sequence length="143" mass="16389">MNKQLMAIDALQMMLILYNYRFLSIFSGTAGIKVSPVGLQVSWVSSITAGLQVSWDLLWDCKYLWISSRLAGIWRSPLGLQQPVEWPQARGAGVVDSRSRYQPVVCRLTVCLRVHRALCRFPPRLIGTMVRREARNRMEDNHN</sequence>
<gene>
    <name evidence="1" type="ORF">RRG08_053056</name>
</gene>
<accession>A0AAE0XSM0</accession>
<dbReference type="AlphaFoldDB" id="A0AAE0XSM0"/>